<sequence>MHFLSLCYELETDQETFKLHDTSFKTDFTPVLMHFSGEDLTRDMNCDQVPNQVLTRFNFLMIVVVIQPIQLILIVTAFVHFLVFYLEHRNQTERLPEAGNAAPVSLEDNASLNVQFSPRLNFWPFGAPPPPYQDLELVERTGESDPAPPYTVYLNQEEQTARQEIHIPSIVITTVTEEEENDPSVIPEVSESQDSVLAATEEENTEECTEC</sequence>
<proteinExistence type="predicted"/>
<evidence type="ECO:0000256" key="2">
    <source>
        <dbReference type="SAM" id="Phobius"/>
    </source>
</evidence>
<keyword evidence="2" id="KW-0472">Membrane</keyword>
<dbReference type="KEGG" id="crq:GCK72_024762"/>
<evidence type="ECO:0000313" key="3">
    <source>
        <dbReference type="EMBL" id="KAF1748295.1"/>
    </source>
</evidence>
<feature type="compositionally biased region" description="Acidic residues" evidence="1">
    <location>
        <begin position="200"/>
        <end position="211"/>
    </location>
</feature>
<protein>
    <submittedName>
        <fullName evidence="3">Uncharacterized protein</fullName>
    </submittedName>
</protein>
<organism evidence="3 4">
    <name type="scientific">Caenorhabditis remanei</name>
    <name type="common">Caenorhabditis vulgaris</name>
    <dbReference type="NCBI Taxonomy" id="31234"/>
    <lineage>
        <taxon>Eukaryota</taxon>
        <taxon>Metazoa</taxon>
        <taxon>Ecdysozoa</taxon>
        <taxon>Nematoda</taxon>
        <taxon>Chromadorea</taxon>
        <taxon>Rhabditida</taxon>
        <taxon>Rhabditina</taxon>
        <taxon>Rhabditomorpha</taxon>
        <taxon>Rhabditoidea</taxon>
        <taxon>Rhabditidae</taxon>
        <taxon>Peloderinae</taxon>
        <taxon>Caenorhabditis</taxon>
    </lineage>
</organism>
<evidence type="ECO:0000256" key="1">
    <source>
        <dbReference type="SAM" id="MobiDB-lite"/>
    </source>
</evidence>
<dbReference type="CTD" id="9822039"/>
<dbReference type="RefSeq" id="XP_053579601.1">
    <property type="nucleotide sequence ID" value="XM_053736035.1"/>
</dbReference>
<feature type="region of interest" description="Disordered" evidence="1">
    <location>
        <begin position="178"/>
        <end position="211"/>
    </location>
</feature>
<gene>
    <name evidence="3" type="ORF">GCK72_024762</name>
</gene>
<dbReference type="GeneID" id="9822039"/>
<feature type="transmembrane region" description="Helical" evidence="2">
    <location>
        <begin position="59"/>
        <end position="86"/>
    </location>
</feature>
<dbReference type="EMBL" id="WUAV01000006">
    <property type="protein sequence ID" value="KAF1748295.1"/>
    <property type="molecule type" value="Genomic_DNA"/>
</dbReference>
<keyword evidence="2" id="KW-1133">Transmembrane helix</keyword>
<keyword evidence="2" id="KW-0812">Transmembrane</keyword>
<dbReference type="Proteomes" id="UP000483820">
    <property type="component" value="Chromosome X"/>
</dbReference>
<dbReference type="AlphaFoldDB" id="A0A6A5G0W5"/>
<name>A0A6A5G0W5_CAERE</name>
<comment type="caution">
    <text evidence="3">The sequence shown here is derived from an EMBL/GenBank/DDBJ whole genome shotgun (WGS) entry which is preliminary data.</text>
</comment>
<reference evidence="3 4" key="1">
    <citation type="submission" date="2019-12" db="EMBL/GenBank/DDBJ databases">
        <title>Chromosome-level assembly of the Caenorhabditis remanei genome.</title>
        <authorList>
            <person name="Teterina A.A."/>
            <person name="Willis J.H."/>
            <person name="Phillips P.C."/>
        </authorList>
    </citation>
    <scope>NUCLEOTIDE SEQUENCE [LARGE SCALE GENOMIC DNA]</scope>
    <source>
        <strain evidence="3 4">PX506</strain>
        <tissue evidence="3">Whole organism</tissue>
    </source>
</reference>
<evidence type="ECO:0000313" key="4">
    <source>
        <dbReference type="Proteomes" id="UP000483820"/>
    </source>
</evidence>
<accession>A0A6A5G0W5</accession>